<dbReference type="Pfam" id="PF00034">
    <property type="entry name" value="Cytochrom_C"/>
    <property type="match status" value="1"/>
</dbReference>
<keyword evidence="3 4" id="KW-0408">Iron</keyword>
<evidence type="ECO:0000256" key="2">
    <source>
        <dbReference type="ARBA" id="ARBA00022723"/>
    </source>
</evidence>
<dbReference type="STRING" id="505249.SAMN06295997_13316"/>
<keyword evidence="5" id="KW-0732">Signal</keyword>
<feature type="domain" description="Cytochrome c" evidence="6">
    <location>
        <begin position="121"/>
        <end position="204"/>
    </location>
</feature>
<name>A0A1T5DFH4_9BACT</name>
<keyword evidence="1 4" id="KW-0349">Heme</keyword>
<dbReference type="InterPro" id="IPR036909">
    <property type="entry name" value="Cyt_c-like_dom_sf"/>
</dbReference>
<dbReference type="Proteomes" id="UP000224740">
    <property type="component" value="Unassembled WGS sequence"/>
</dbReference>
<dbReference type="PROSITE" id="PS51007">
    <property type="entry name" value="CYTC"/>
    <property type="match status" value="1"/>
</dbReference>
<feature type="chain" id="PRO_5015070292" description="Cytochrome c domain-containing protein" evidence="5">
    <location>
        <begin position="21"/>
        <end position="213"/>
    </location>
</feature>
<dbReference type="GO" id="GO:0046872">
    <property type="term" value="F:metal ion binding"/>
    <property type="evidence" value="ECO:0007669"/>
    <property type="project" value="UniProtKB-KW"/>
</dbReference>
<accession>A0A1T5DFH4</accession>
<dbReference type="Proteomes" id="UP000264693">
    <property type="component" value="Chromosome"/>
</dbReference>
<gene>
    <name evidence="7" type="ORF">AMRN_0343</name>
    <name evidence="8" type="ORF">CPH92_05425</name>
</gene>
<evidence type="ECO:0000256" key="4">
    <source>
        <dbReference type="PROSITE-ProRule" id="PRU00433"/>
    </source>
</evidence>
<evidence type="ECO:0000256" key="1">
    <source>
        <dbReference type="ARBA" id="ARBA00022617"/>
    </source>
</evidence>
<keyword evidence="2 4" id="KW-0479">Metal-binding</keyword>
<reference evidence="9" key="1">
    <citation type="submission" date="2017-09" db="EMBL/GenBank/DDBJ databases">
        <title>Arcobacter canalis sp. nov., a new species isolated from a water canal contaminated with urban sewage.</title>
        <authorList>
            <person name="Perez-Cataluna A."/>
            <person name="Salas-Masso N."/>
            <person name="Figueras M.J."/>
        </authorList>
    </citation>
    <scope>NUCLEOTIDE SEQUENCE [LARGE SCALE GENOMIC DNA]</scope>
    <source>
        <strain evidence="9">CECT 7727</strain>
    </source>
</reference>
<dbReference type="GO" id="GO:0009055">
    <property type="term" value="F:electron transfer activity"/>
    <property type="evidence" value="ECO:0007669"/>
    <property type="project" value="InterPro"/>
</dbReference>
<keyword evidence="9" id="KW-1185">Reference proteome</keyword>
<dbReference type="Gene3D" id="1.10.760.10">
    <property type="entry name" value="Cytochrome c-like domain"/>
    <property type="match status" value="1"/>
</dbReference>
<evidence type="ECO:0000256" key="3">
    <source>
        <dbReference type="ARBA" id="ARBA00023004"/>
    </source>
</evidence>
<dbReference type="SUPFAM" id="SSF46626">
    <property type="entry name" value="Cytochrome c"/>
    <property type="match status" value="1"/>
</dbReference>
<dbReference type="EMBL" id="CP032101">
    <property type="protein sequence ID" value="AXX86113.1"/>
    <property type="molecule type" value="Genomic_DNA"/>
</dbReference>
<reference evidence="8" key="2">
    <citation type="submission" date="2017-09" db="EMBL/GenBank/DDBJ databases">
        <authorList>
            <person name="Perez-Cataluna A."/>
            <person name="Figueras M.J."/>
            <person name="Salas-Masso N."/>
        </authorList>
    </citation>
    <scope>NUCLEOTIDE SEQUENCE</scope>
    <source>
        <strain evidence="8">CECT 7727</strain>
    </source>
</reference>
<reference evidence="7 10" key="3">
    <citation type="submission" date="2018-08" db="EMBL/GenBank/DDBJ databases">
        <title>Complete genome of the Arcobacter marinus type strain JCM 15502.</title>
        <authorList>
            <person name="Miller W.G."/>
            <person name="Yee E."/>
            <person name="Huynh S."/>
            <person name="Parker C.T."/>
        </authorList>
    </citation>
    <scope>NUCLEOTIDE SEQUENCE [LARGE SCALE GENOMIC DNA]</scope>
    <source>
        <strain evidence="7 10">JCM 15502</strain>
    </source>
</reference>
<evidence type="ECO:0000313" key="9">
    <source>
        <dbReference type="Proteomes" id="UP000224740"/>
    </source>
</evidence>
<evidence type="ECO:0000259" key="6">
    <source>
        <dbReference type="PROSITE" id="PS51007"/>
    </source>
</evidence>
<feature type="signal peptide" evidence="5">
    <location>
        <begin position="1"/>
        <end position="20"/>
    </location>
</feature>
<dbReference type="InterPro" id="IPR009056">
    <property type="entry name" value="Cyt_c-like_dom"/>
</dbReference>
<dbReference type="GO" id="GO:0020037">
    <property type="term" value="F:heme binding"/>
    <property type="evidence" value="ECO:0007669"/>
    <property type="project" value="InterPro"/>
</dbReference>
<evidence type="ECO:0000313" key="7">
    <source>
        <dbReference type="EMBL" id="AXX86113.1"/>
    </source>
</evidence>
<dbReference type="KEGG" id="amar:AMRN_0343"/>
<proteinExistence type="predicted"/>
<organism evidence="7 10">
    <name type="scientific">Malaciobacter marinus</name>
    <dbReference type="NCBI Taxonomy" id="505249"/>
    <lineage>
        <taxon>Bacteria</taxon>
        <taxon>Pseudomonadati</taxon>
        <taxon>Campylobacterota</taxon>
        <taxon>Epsilonproteobacteria</taxon>
        <taxon>Campylobacterales</taxon>
        <taxon>Arcobacteraceae</taxon>
        <taxon>Malaciobacter</taxon>
    </lineage>
</organism>
<sequence length="213" mass="24223">MKFLPSIALASILTATIATAQTTMCFKENHKDMTTIEKVSLNGGECKGIKSAQDMKNEGWNTDDIKITSSKDGNNYIYIFKKEAKGLSSVDQAALETKILQRLEQRKKEEIALKKEQIYVRKSKSGEALYKNKCVSCHGEKGELKARNVSRPIKDLNLQDFSISIRDYNLGTYDRGMAFVMKPYALLMNDKDIKNVYIYLKSINQEKEEEKAK</sequence>
<dbReference type="RefSeq" id="WP_079580035.1">
    <property type="nucleotide sequence ID" value="NZ_CP032101.1"/>
</dbReference>
<evidence type="ECO:0000313" key="10">
    <source>
        <dbReference type="Proteomes" id="UP000264693"/>
    </source>
</evidence>
<evidence type="ECO:0000313" key="8">
    <source>
        <dbReference type="EMBL" id="PHO15711.1"/>
    </source>
</evidence>
<protein>
    <recommendedName>
        <fullName evidence="6">Cytochrome c domain-containing protein</fullName>
    </recommendedName>
</protein>
<evidence type="ECO:0000256" key="5">
    <source>
        <dbReference type="SAM" id="SignalP"/>
    </source>
</evidence>
<dbReference type="AlphaFoldDB" id="A0A1T5DFH4"/>
<dbReference type="EMBL" id="NXAO01000021">
    <property type="protein sequence ID" value="PHO15711.1"/>
    <property type="molecule type" value="Genomic_DNA"/>
</dbReference>